<keyword evidence="2" id="KW-1185">Reference proteome</keyword>
<dbReference type="AlphaFoldDB" id="A0A1X7JW42"/>
<evidence type="ECO:0008006" key="3">
    <source>
        <dbReference type="Google" id="ProtNLM"/>
    </source>
</evidence>
<evidence type="ECO:0000313" key="1">
    <source>
        <dbReference type="EMBL" id="SMG32467.1"/>
    </source>
</evidence>
<name>A0A1X7JW42_9SPHI</name>
<reference evidence="1 2" key="1">
    <citation type="submission" date="2017-04" db="EMBL/GenBank/DDBJ databases">
        <authorList>
            <person name="Afonso C.L."/>
            <person name="Miller P.J."/>
            <person name="Scott M.A."/>
            <person name="Spackman E."/>
            <person name="Goraichik I."/>
            <person name="Dimitrov K.M."/>
            <person name="Suarez D.L."/>
            <person name="Swayne D.E."/>
        </authorList>
    </citation>
    <scope>NUCLEOTIDE SEQUENCE [LARGE SCALE GENOMIC DNA]</scope>
    <source>
        <strain evidence="1 2">DSM 22418</strain>
    </source>
</reference>
<dbReference type="RefSeq" id="WP_085472969.1">
    <property type="nucleotide sequence ID" value="NZ_FXAU01000003.1"/>
</dbReference>
<protein>
    <recommendedName>
        <fullName evidence="3">Phage tail protein</fullName>
    </recommendedName>
</protein>
<evidence type="ECO:0000313" key="2">
    <source>
        <dbReference type="Proteomes" id="UP000192980"/>
    </source>
</evidence>
<accession>A0A1X7JW42</accession>
<dbReference type="OrthoDB" id="710871at2"/>
<gene>
    <name evidence="1" type="ORF">SAMN05660862_2251</name>
</gene>
<dbReference type="EMBL" id="FXAU01000003">
    <property type="protein sequence ID" value="SMG32467.1"/>
    <property type="molecule type" value="Genomic_DNA"/>
</dbReference>
<dbReference type="Proteomes" id="UP000192980">
    <property type="component" value="Unassembled WGS sequence"/>
</dbReference>
<dbReference type="STRING" id="561061.SAMN05660862_2251"/>
<sequence length="139" mass="16008">MSAYRINGVDPETQYKMTIEKGFNASVRVMPELKDNGLSIDWADDNGVDRYHGIRKFTSKTYQIQCVIIGTSAEDLLPRYNALETFLLTTGIFEMDDLNGNRRYKVFYNRMTSLSTGPTWARFTLELIDDFPTDKFPIV</sequence>
<proteinExistence type="predicted"/>
<organism evidence="1 2">
    <name type="scientific">Sphingobacterium psychroaquaticum</name>
    <dbReference type="NCBI Taxonomy" id="561061"/>
    <lineage>
        <taxon>Bacteria</taxon>
        <taxon>Pseudomonadati</taxon>
        <taxon>Bacteroidota</taxon>
        <taxon>Sphingobacteriia</taxon>
        <taxon>Sphingobacteriales</taxon>
        <taxon>Sphingobacteriaceae</taxon>
        <taxon>Sphingobacterium</taxon>
    </lineage>
</organism>